<evidence type="ECO:0000313" key="3">
    <source>
        <dbReference type="Proteomes" id="UP001601444"/>
    </source>
</evidence>
<keyword evidence="2" id="KW-0547">Nucleotide-binding</keyword>
<keyword evidence="2" id="KW-0067">ATP-binding</keyword>
<proteinExistence type="predicted"/>
<comment type="caution">
    <text evidence="2">The sequence shown here is derived from an EMBL/GenBank/DDBJ whole genome shotgun (WGS) entry which is preliminary data.</text>
</comment>
<name>A0ABW6PFT8_9NOCA</name>
<dbReference type="SUPFAM" id="SSF52540">
    <property type="entry name" value="P-loop containing nucleoside triphosphate hydrolases"/>
    <property type="match status" value="1"/>
</dbReference>
<sequence length="474" mass="51087">MDSAEVTGSSGPIARSADGRSFVVDDAGNMPLTVGSLAVLTAEGRRQLVLVEGRSAQAPVRLHGRLLGELVDGGVELRSGFPFERGVLEAADAATVSALHETTGSVLEVGADLTAPGGPARLSPKRFNRHTFWCGQSGSGKTYALGVVLEELIAHTELPVVIFDPNADFVRLGELNPDATGVTAAALSRRDIRVLRPNTGPKPRLRARFTGMPLASQAAILRLDPVADREEFNAFVHLRLQDMDGEIDQVLSKIQAIDDTVMRRLAQRVENLGITEWEVWAGPDRSVVDIVDERPDATVLDLGGFSTPDQQLVVALSLLDDLWARREERRPVLLVIDEAHNLASPQLDSPIAVAVRERLIQIAAEGRKFGLWLLLSTQRPSKVHSGIISQCDNLALMKMTSPQDLDELGTYFGYAPAAMLAQSPWFRQGEALFAGGFVPAPVLAKVRPRLTAEGGADVGVPLRDRRPADGLARG</sequence>
<protein>
    <submittedName>
        <fullName evidence="2">ATP-binding protein</fullName>
    </submittedName>
</protein>
<dbReference type="EMBL" id="JBIAMX010000001">
    <property type="protein sequence ID" value="MFF0541264.1"/>
    <property type="molecule type" value="Genomic_DNA"/>
</dbReference>
<dbReference type="InterPro" id="IPR027417">
    <property type="entry name" value="P-loop_NTPase"/>
</dbReference>
<dbReference type="InterPro" id="IPR002789">
    <property type="entry name" value="HerA_central"/>
</dbReference>
<evidence type="ECO:0000313" key="2">
    <source>
        <dbReference type="EMBL" id="MFF0541264.1"/>
    </source>
</evidence>
<dbReference type="PANTHER" id="PTHR42957">
    <property type="entry name" value="HELICASE MJ1565-RELATED"/>
    <property type="match status" value="1"/>
</dbReference>
<evidence type="ECO:0000259" key="1">
    <source>
        <dbReference type="Pfam" id="PF01935"/>
    </source>
</evidence>
<dbReference type="RefSeq" id="WP_387698586.1">
    <property type="nucleotide sequence ID" value="NZ_JBIAMX010000001.1"/>
</dbReference>
<feature type="domain" description="Helicase HerA central" evidence="1">
    <location>
        <begin position="108"/>
        <end position="314"/>
    </location>
</feature>
<gene>
    <name evidence="2" type="ORF">ACFYTF_00320</name>
</gene>
<dbReference type="Proteomes" id="UP001601444">
    <property type="component" value="Unassembled WGS sequence"/>
</dbReference>
<dbReference type="Pfam" id="PF01935">
    <property type="entry name" value="DUF87"/>
    <property type="match status" value="1"/>
</dbReference>
<dbReference type="GO" id="GO:0005524">
    <property type="term" value="F:ATP binding"/>
    <property type="evidence" value="ECO:0007669"/>
    <property type="project" value="UniProtKB-KW"/>
</dbReference>
<accession>A0ABW6PFT8</accession>
<dbReference type="InterPro" id="IPR008571">
    <property type="entry name" value="HerA-like"/>
</dbReference>
<dbReference type="PANTHER" id="PTHR42957:SF1">
    <property type="entry name" value="HELICASE MJ1565-RELATED"/>
    <property type="match status" value="1"/>
</dbReference>
<dbReference type="Gene3D" id="3.40.50.300">
    <property type="entry name" value="P-loop containing nucleotide triphosphate hydrolases"/>
    <property type="match status" value="2"/>
</dbReference>
<keyword evidence="3" id="KW-1185">Reference proteome</keyword>
<organism evidence="2 3">
    <name type="scientific">Nocardia thailandica</name>
    <dbReference type="NCBI Taxonomy" id="257275"/>
    <lineage>
        <taxon>Bacteria</taxon>
        <taxon>Bacillati</taxon>
        <taxon>Actinomycetota</taxon>
        <taxon>Actinomycetes</taxon>
        <taxon>Mycobacteriales</taxon>
        <taxon>Nocardiaceae</taxon>
        <taxon>Nocardia</taxon>
    </lineage>
</organism>
<reference evidence="2 3" key="1">
    <citation type="submission" date="2024-10" db="EMBL/GenBank/DDBJ databases">
        <title>The Natural Products Discovery Center: Release of the First 8490 Sequenced Strains for Exploring Actinobacteria Biosynthetic Diversity.</title>
        <authorList>
            <person name="Kalkreuter E."/>
            <person name="Kautsar S.A."/>
            <person name="Yang D."/>
            <person name="Bader C.D."/>
            <person name="Teijaro C.N."/>
            <person name="Fluegel L."/>
            <person name="Davis C.M."/>
            <person name="Simpson J.R."/>
            <person name="Lauterbach L."/>
            <person name="Steele A.D."/>
            <person name="Gui C."/>
            <person name="Meng S."/>
            <person name="Li G."/>
            <person name="Viehrig K."/>
            <person name="Ye F."/>
            <person name="Su P."/>
            <person name="Kiefer A.F."/>
            <person name="Nichols A."/>
            <person name="Cepeda A.J."/>
            <person name="Yan W."/>
            <person name="Fan B."/>
            <person name="Jiang Y."/>
            <person name="Adhikari A."/>
            <person name="Zheng C.-J."/>
            <person name="Schuster L."/>
            <person name="Cowan T.M."/>
            <person name="Smanski M.J."/>
            <person name="Chevrette M.G."/>
            <person name="De Carvalho L.P.S."/>
            <person name="Shen B."/>
        </authorList>
    </citation>
    <scope>NUCLEOTIDE SEQUENCE [LARGE SCALE GENOMIC DNA]</scope>
    <source>
        <strain evidence="2 3">NPDC004045</strain>
    </source>
</reference>